<evidence type="ECO:0000313" key="3">
    <source>
        <dbReference type="Proteomes" id="UP000325797"/>
    </source>
</evidence>
<feature type="compositionally biased region" description="Low complexity" evidence="1">
    <location>
        <begin position="20"/>
        <end position="31"/>
    </location>
</feature>
<accession>A0A5J6MWW4</accession>
<gene>
    <name evidence="2" type="ORF">FRZ61_11170</name>
</gene>
<name>A0A5J6MWW4_9PROT</name>
<reference evidence="2 3" key="1">
    <citation type="submission" date="2019-08" db="EMBL/GenBank/DDBJ databases">
        <title>Hyperibacter terrae gen. nov., sp. nov. and Hyperibacter viscosus sp. nov., two new members in the family Rhodospirillaceae isolated from the rhizosphere of Hypericum perforatum.</title>
        <authorList>
            <person name="Noviana Z."/>
        </authorList>
    </citation>
    <scope>NUCLEOTIDE SEQUENCE [LARGE SCALE GENOMIC DNA]</scope>
    <source>
        <strain evidence="2 3">R5959</strain>
    </source>
</reference>
<dbReference type="KEGG" id="hadh:FRZ61_11170"/>
<proteinExistence type="predicted"/>
<sequence>MRGGQGSRPVPDQGTDPNGEAEAPAAGASEPTRNPPGPGKAVFLTQSRPCRKARFHGLERARSGREENRLRRIARAGERRWSVIQGKPGNAKGLTAIAIR</sequence>
<evidence type="ECO:0000313" key="2">
    <source>
        <dbReference type="EMBL" id="QEX21195.1"/>
    </source>
</evidence>
<dbReference type="EMBL" id="CP042582">
    <property type="protein sequence ID" value="QEX21195.1"/>
    <property type="molecule type" value="Genomic_DNA"/>
</dbReference>
<protein>
    <submittedName>
        <fullName evidence="2">Uncharacterized protein</fullName>
    </submittedName>
</protein>
<keyword evidence="3" id="KW-1185">Reference proteome</keyword>
<feature type="region of interest" description="Disordered" evidence="1">
    <location>
        <begin position="1"/>
        <end position="47"/>
    </location>
</feature>
<organism evidence="2 3">
    <name type="scientific">Hypericibacter adhaerens</name>
    <dbReference type="NCBI Taxonomy" id="2602016"/>
    <lineage>
        <taxon>Bacteria</taxon>
        <taxon>Pseudomonadati</taxon>
        <taxon>Pseudomonadota</taxon>
        <taxon>Alphaproteobacteria</taxon>
        <taxon>Rhodospirillales</taxon>
        <taxon>Dongiaceae</taxon>
        <taxon>Hypericibacter</taxon>
    </lineage>
</organism>
<dbReference type="AlphaFoldDB" id="A0A5J6MWW4"/>
<dbReference type="Proteomes" id="UP000325797">
    <property type="component" value="Chromosome"/>
</dbReference>
<evidence type="ECO:0000256" key="1">
    <source>
        <dbReference type="SAM" id="MobiDB-lite"/>
    </source>
</evidence>